<dbReference type="PATRIC" id="fig|49338.4.peg.589"/>
<reference evidence="15" key="1">
    <citation type="submission" date="2014-07" db="EMBL/GenBank/DDBJ databases">
        <authorList>
            <person name="Hornung V.Bastian."/>
        </authorList>
    </citation>
    <scope>NUCLEOTIDE SEQUENCE</scope>
    <source>
        <strain evidence="15">PCE-S</strain>
    </source>
</reference>
<dbReference type="HAMAP" id="MF_00041">
    <property type="entry name" value="Cys_tRNA_synth"/>
    <property type="match status" value="1"/>
</dbReference>
<gene>
    <name evidence="13" type="primary">cysS</name>
    <name evidence="15" type="ORF">DPCES_0554</name>
</gene>
<dbReference type="FunFam" id="3.40.50.620:FF:000009">
    <property type="entry name" value="Cysteine--tRNA ligase"/>
    <property type="match status" value="1"/>
</dbReference>
<comment type="catalytic activity">
    <reaction evidence="12 13">
        <text>tRNA(Cys) + L-cysteine + ATP = L-cysteinyl-tRNA(Cys) + AMP + diphosphate</text>
        <dbReference type="Rhea" id="RHEA:17773"/>
        <dbReference type="Rhea" id="RHEA-COMP:9661"/>
        <dbReference type="Rhea" id="RHEA-COMP:9679"/>
        <dbReference type="ChEBI" id="CHEBI:30616"/>
        <dbReference type="ChEBI" id="CHEBI:33019"/>
        <dbReference type="ChEBI" id="CHEBI:35235"/>
        <dbReference type="ChEBI" id="CHEBI:78442"/>
        <dbReference type="ChEBI" id="CHEBI:78517"/>
        <dbReference type="ChEBI" id="CHEBI:456215"/>
        <dbReference type="EC" id="6.1.1.16"/>
    </reaction>
</comment>
<evidence type="ECO:0000256" key="12">
    <source>
        <dbReference type="ARBA" id="ARBA00047398"/>
    </source>
</evidence>
<dbReference type="GO" id="GO:0005524">
    <property type="term" value="F:ATP binding"/>
    <property type="evidence" value="ECO:0007669"/>
    <property type="project" value="UniProtKB-UniRule"/>
</dbReference>
<dbReference type="RefSeq" id="WP_011459084.1">
    <property type="nucleotide sequence ID" value="NZ_LK996017.1"/>
</dbReference>
<dbReference type="SMART" id="SM00840">
    <property type="entry name" value="DALR_2"/>
    <property type="match status" value="1"/>
</dbReference>
<evidence type="ECO:0000256" key="10">
    <source>
        <dbReference type="ARBA" id="ARBA00022917"/>
    </source>
</evidence>
<dbReference type="SUPFAM" id="SSF47323">
    <property type="entry name" value="Anticodon-binding domain of a subclass of class I aminoacyl-tRNA synthetases"/>
    <property type="match status" value="1"/>
</dbReference>
<keyword evidence="5 13" id="KW-0436">Ligase</keyword>
<feature type="binding site" evidence="13">
    <location>
        <position position="270"/>
    </location>
    <ligand>
        <name>ATP</name>
        <dbReference type="ChEBI" id="CHEBI:30616"/>
    </ligand>
</feature>
<keyword evidence="7 13" id="KW-0547">Nucleotide-binding</keyword>
<dbReference type="NCBIfam" id="TIGR00435">
    <property type="entry name" value="cysS"/>
    <property type="match status" value="1"/>
</dbReference>
<proteinExistence type="inferred from homology"/>
<dbReference type="Gene3D" id="1.20.120.1910">
    <property type="entry name" value="Cysteine-tRNA ligase, C-terminal anti-codon recognition domain"/>
    <property type="match status" value="1"/>
</dbReference>
<protein>
    <recommendedName>
        <fullName evidence="13">Cysteine--tRNA ligase</fullName>
        <ecNumber evidence="13">6.1.1.16</ecNumber>
    </recommendedName>
    <alternativeName>
        <fullName evidence="13">Cysteinyl-tRNA synthetase</fullName>
        <shortName evidence="13">CysRS</shortName>
    </alternativeName>
</protein>
<comment type="subunit">
    <text evidence="3 13">Monomer.</text>
</comment>
<dbReference type="PANTHER" id="PTHR10890:SF3">
    <property type="entry name" value="CYSTEINE--TRNA LIGASE, CYTOPLASMIC"/>
    <property type="match status" value="1"/>
</dbReference>
<dbReference type="InterPro" id="IPR056411">
    <property type="entry name" value="CysS_C"/>
</dbReference>
<evidence type="ECO:0000256" key="8">
    <source>
        <dbReference type="ARBA" id="ARBA00022833"/>
    </source>
</evidence>
<keyword evidence="6 13" id="KW-0479">Metal-binding</keyword>
<evidence type="ECO:0000256" key="4">
    <source>
        <dbReference type="ARBA" id="ARBA00022490"/>
    </source>
</evidence>
<name>A0A098AXU5_DESHA</name>
<dbReference type="Gene3D" id="3.40.50.620">
    <property type="entry name" value="HUPs"/>
    <property type="match status" value="1"/>
</dbReference>
<dbReference type="InterPro" id="IPR009080">
    <property type="entry name" value="tRNAsynth_Ia_anticodon-bd"/>
</dbReference>
<dbReference type="GO" id="GO:0008270">
    <property type="term" value="F:zinc ion binding"/>
    <property type="evidence" value="ECO:0007669"/>
    <property type="project" value="UniProtKB-UniRule"/>
</dbReference>
<keyword evidence="9 13" id="KW-0067">ATP-binding</keyword>
<dbReference type="SUPFAM" id="SSF52374">
    <property type="entry name" value="Nucleotidylyl transferase"/>
    <property type="match status" value="1"/>
</dbReference>
<dbReference type="PANTHER" id="PTHR10890">
    <property type="entry name" value="CYSTEINYL-TRNA SYNTHETASE"/>
    <property type="match status" value="1"/>
</dbReference>
<dbReference type="EMBL" id="LK996017">
    <property type="protein sequence ID" value="CDX00441.1"/>
    <property type="molecule type" value="Genomic_DNA"/>
</dbReference>
<organism evidence="15">
    <name type="scientific">Desulfitobacterium hafniense</name>
    <name type="common">Desulfitobacterium frappieri</name>
    <dbReference type="NCBI Taxonomy" id="49338"/>
    <lineage>
        <taxon>Bacteria</taxon>
        <taxon>Bacillati</taxon>
        <taxon>Bacillota</taxon>
        <taxon>Clostridia</taxon>
        <taxon>Eubacteriales</taxon>
        <taxon>Desulfitobacteriaceae</taxon>
        <taxon>Desulfitobacterium</taxon>
    </lineage>
</organism>
<accession>A0A098AXU5</accession>
<feature type="binding site" evidence="13">
    <location>
        <position position="238"/>
    </location>
    <ligand>
        <name>Zn(2+)</name>
        <dbReference type="ChEBI" id="CHEBI:29105"/>
    </ligand>
</feature>
<dbReference type="GO" id="GO:0006423">
    <property type="term" value="P:cysteinyl-tRNA aminoacylation"/>
    <property type="evidence" value="ECO:0007669"/>
    <property type="project" value="UniProtKB-UniRule"/>
</dbReference>
<dbReference type="GO" id="GO:0005829">
    <property type="term" value="C:cytosol"/>
    <property type="evidence" value="ECO:0007669"/>
    <property type="project" value="TreeGrafter"/>
</dbReference>
<keyword evidence="8 13" id="KW-0862">Zinc</keyword>
<comment type="similarity">
    <text evidence="2 13">Belongs to the class-I aminoacyl-tRNA synthetase family.</text>
</comment>
<dbReference type="Pfam" id="PF23493">
    <property type="entry name" value="CysS_C"/>
    <property type="match status" value="1"/>
</dbReference>
<dbReference type="Pfam" id="PF01406">
    <property type="entry name" value="tRNA-synt_1e"/>
    <property type="match status" value="1"/>
</dbReference>
<evidence type="ECO:0000256" key="5">
    <source>
        <dbReference type="ARBA" id="ARBA00022598"/>
    </source>
</evidence>
<dbReference type="InterPro" id="IPR015803">
    <property type="entry name" value="Cys-tRNA-ligase"/>
</dbReference>
<keyword evidence="4 13" id="KW-0963">Cytoplasm</keyword>
<dbReference type="PRINTS" id="PR00983">
    <property type="entry name" value="TRNASYNTHCYS"/>
</dbReference>
<dbReference type="InterPro" id="IPR015273">
    <property type="entry name" value="Cys-tRNA-synt_Ia_DALR"/>
</dbReference>
<dbReference type="SMR" id="A0A098AXU5"/>
<evidence type="ECO:0000256" key="6">
    <source>
        <dbReference type="ARBA" id="ARBA00022723"/>
    </source>
</evidence>
<feature type="binding site" evidence="13">
    <location>
        <position position="234"/>
    </location>
    <ligand>
        <name>Zn(2+)</name>
        <dbReference type="ChEBI" id="CHEBI:29105"/>
    </ligand>
</feature>
<evidence type="ECO:0000256" key="9">
    <source>
        <dbReference type="ARBA" id="ARBA00022840"/>
    </source>
</evidence>
<comment type="subcellular location">
    <subcellularLocation>
        <location evidence="1 13">Cytoplasm</location>
    </subcellularLocation>
</comment>
<feature type="short sequence motif" description="'HIGH' region" evidence="13">
    <location>
        <begin position="31"/>
        <end position="41"/>
    </location>
</feature>
<keyword evidence="10 13" id="KW-0648">Protein biosynthesis</keyword>
<feature type="short sequence motif" description="'KMSKS' region" evidence="13">
    <location>
        <begin position="267"/>
        <end position="271"/>
    </location>
</feature>
<evidence type="ECO:0000256" key="1">
    <source>
        <dbReference type="ARBA" id="ARBA00004496"/>
    </source>
</evidence>
<dbReference type="InterPro" id="IPR024909">
    <property type="entry name" value="Cys-tRNA/MSH_ligase"/>
</dbReference>
<dbReference type="GO" id="GO:0004817">
    <property type="term" value="F:cysteine-tRNA ligase activity"/>
    <property type="evidence" value="ECO:0007669"/>
    <property type="project" value="UniProtKB-UniRule"/>
</dbReference>
<feature type="binding site" evidence="13">
    <location>
        <position position="29"/>
    </location>
    <ligand>
        <name>Zn(2+)</name>
        <dbReference type="ChEBI" id="CHEBI:29105"/>
    </ligand>
</feature>
<evidence type="ECO:0000256" key="11">
    <source>
        <dbReference type="ARBA" id="ARBA00023146"/>
    </source>
</evidence>
<dbReference type="InterPro" id="IPR032678">
    <property type="entry name" value="tRNA-synt_1_cat_dom"/>
</dbReference>
<feature type="domain" description="Cysteinyl-tRNA synthetase class Ia DALR" evidence="14">
    <location>
        <begin position="357"/>
        <end position="421"/>
    </location>
</feature>
<evidence type="ECO:0000313" key="15">
    <source>
        <dbReference type="EMBL" id="CDX00441.1"/>
    </source>
</evidence>
<evidence type="ECO:0000256" key="2">
    <source>
        <dbReference type="ARBA" id="ARBA00005594"/>
    </source>
</evidence>
<dbReference type="CDD" id="cd00672">
    <property type="entry name" value="CysRS_core"/>
    <property type="match status" value="1"/>
</dbReference>
<feature type="binding site" evidence="13">
    <location>
        <position position="209"/>
    </location>
    <ligand>
        <name>Zn(2+)</name>
        <dbReference type="ChEBI" id="CHEBI:29105"/>
    </ligand>
</feature>
<sequence length="477" mass="53980">MALRLFNTMSHQKEEFKPREEGKVGMYTCGPTVYNYFHVGNGRMLVVFDMIRRYLLYKGYDVTFVQNFTDIDDKIIKRGQEEGRDPLELAQDYIGEYFKDAAALNLMPASIHPKATDHIPEMIEIIKGLEEQGLAYAVDGDVYFAVDKLPAYGKLSGRTLEDMQAGARVEVGERKQNPMDFALWKNAKPGEPFWESPWGKGRPGWHIECSAMSLKYLGSGFDIHGGGGDLVFPHHENEIAQAEGYLHGETFARYWMHNAFLTINQQKMSKSLGNFFTVREILEHFPGEVIRFYLLGTHYRSPLDFDDENLQMAQKGLERLQTSIRLADEALGRQGQNSADAASGQKLRAAAEEARREFAEAMDDDFNSALAYASLFELGKAINAHVQAYPYSSEGLLKARATLWELADVLGFDLAKPANQAEAGNQKLDQVMELLLEVRAIARKKKDWEMSDLIRDRLKDLGIVLEDTPQGARWTLK</sequence>
<dbReference type="AlphaFoldDB" id="A0A098AXU5"/>
<comment type="cofactor">
    <cofactor evidence="13">
        <name>Zn(2+)</name>
        <dbReference type="ChEBI" id="CHEBI:29105"/>
    </cofactor>
    <text evidence="13">Binds 1 zinc ion per subunit.</text>
</comment>
<dbReference type="Pfam" id="PF09190">
    <property type="entry name" value="DALR_2"/>
    <property type="match status" value="1"/>
</dbReference>
<dbReference type="InterPro" id="IPR014729">
    <property type="entry name" value="Rossmann-like_a/b/a_fold"/>
</dbReference>
<dbReference type="EC" id="6.1.1.16" evidence="13"/>
<keyword evidence="11 13" id="KW-0030">Aminoacyl-tRNA synthetase</keyword>
<dbReference type="OMA" id="IMRWPSP"/>
<evidence type="ECO:0000256" key="7">
    <source>
        <dbReference type="ARBA" id="ARBA00022741"/>
    </source>
</evidence>
<evidence type="ECO:0000259" key="14">
    <source>
        <dbReference type="SMART" id="SM00840"/>
    </source>
</evidence>
<evidence type="ECO:0000256" key="3">
    <source>
        <dbReference type="ARBA" id="ARBA00011245"/>
    </source>
</evidence>
<evidence type="ECO:0000256" key="13">
    <source>
        <dbReference type="HAMAP-Rule" id="MF_00041"/>
    </source>
</evidence>